<keyword evidence="2" id="KW-1185">Reference proteome</keyword>
<protein>
    <submittedName>
        <fullName evidence="1">Uncharacterized protein</fullName>
    </submittedName>
</protein>
<proteinExistence type="predicted"/>
<dbReference type="KEGG" id="vg:4156971"/>
<dbReference type="OrthoDB" id="20724at10239"/>
<sequence length="70" mass="8064">MTPDEMYTFAIYYEFRPSAESPWQEIVAVQQTLAEAQAVFNGLSPLVGQNENVRSLMLAYTPKIDWQKYS</sequence>
<evidence type="ECO:0000313" key="1">
    <source>
        <dbReference type="EMBL" id="ABE67354.1"/>
    </source>
</evidence>
<gene>
    <name evidence="1" type="primary">35</name>
    <name evidence="1" type="ORF">PBI_CHE12_35</name>
</gene>
<dbReference type="EMBL" id="DQ398043">
    <property type="protein sequence ID" value="ABE67354.1"/>
    <property type="molecule type" value="Genomic_DNA"/>
</dbReference>
<evidence type="ECO:0000313" key="2">
    <source>
        <dbReference type="Proteomes" id="UP000002541"/>
    </source>
</evidence>
<dbReference type="Proteomes" id="UP000002541">
    <property type="component" value="Segment"/>
</dbReference>
<organism evidence="1 2">
    <name type="scientific">Mycobacterium phage Che12</name>
    <dbReference type="NCBI Taxonomy" id="2911435"/>
    <lineage>
        <taxon>Viruses</taxon>
        <taxon>Duplodnaviria</taxon>
        <taxon>Heunggongvirae</taxon>
        <taxon>Uroviricota</taxon>
        <taxon>Caudoviricetes</taxon>
        <taxon>Fromanvirus</taxon>
        <taxon>Fromanvirus Che12</taxon>
    </lineage>
</organism>
<name>Q1A0I2_9CAUD</name>
<dbReference type="RefSeq" id="YP_655614.1">
    <property type="nucleotide sequence ID" value="NC_008203.1"/>
</dbReference>
<accession>Q1A0I2</accession>
<reference evidence="1 2" key="1">
    <citation type="journal article" date="2006" name="PLoS Genet.">
        <title>Exploring the mycobacteriophage metaproteome: phage genomics as an educational platform.</title>
        <authorList>
            <person name="Hatfull G.F."/>
            <person name="Pedulla M.L."/>
            <person name="Jacobs-Sera D."/>
            <person name="Cichon P.M."/>
            <person name="Foley A."/>
            <person name="Ford M.E."/>
            <person name="Gonda R.M."/>
            <person name="Houtz J.M."/>
            <person name="Hryckowian A.J."/>
            <person name="Kelchner V.A."/>
            <person name="Namburi S."/>
            <person name="Pajcini K.V."/>
            <person name="Popovich M.G."/>
            <person name="Schleicher D.T."/>
            <person name="Simanek B.Z."/>
            <person name="Smith A.L."/>
            <person name="Zdanowicz G.M."/>
            <person name="Kumar V."/>
            <person name="Peebles C.L."/>
            <person name="Jacobs W.R.Jr."/>
            <person name="Lawrence J.G."/>
            <person name="Hendrix R.W."/>
        </authorList>
    </citation>
    <scope>NUCLEOTIDE SEQUENCE [LARGE SCALE GENOMIC DNA]</scope>
</reference>